<dbReference type="PROSITE" id="PS50887">
    <property type="entry name" value="GGDEF"/>
    <property type="match status" value="1"/>
</dbReference>
<proteinExistence type="predicted"/>
<dbReference type="InterPro" id="IPR029016">
    <property type="entry name" value="GAF-like_dom_sf"/>
</dbReference>
<dbReference type="InterPro" id="IPR043128">
    <property type="entry name" value="Rev_trsase/Diguanyl_cyclase"/>
</dbReference>
<reference evidence="4 5" key="1">
    <citation type="submission" date="2019-01" db="EMBL/GenBank/DDBJ databases">
        <title>Sphingomonas mucosissima sp. nov. and Sphingomonas desiccabilis sp. nov., from biological soil crusts in the Colorado Plateau, USA.</title>
        <authorList>
            <person name="Zhu D."/>
        </authorList>
    </citation>
    <scope>NUCLEOTIDE SEQUENCE [LARGE SCALE GENOMIC DNA]</scope>
    <source>
        <strain evidence="4 5">CP1D</strain>
    </source>
</reference>
<dbReference type="SUPFAM" id="SSF55073">
    <property type="entry name" value="Nucleotide cyclase"/>
    <property type="match status" value="1"/>
</dbReference>
<evidence type="ECO:0000256" key="3">
    <source>
        <dbReference type="SAM" id="Phobius"/>
    </source>
</evidence>
<sequence>MKLLASLSARIYAVMALCAVATLSLGGLLLHSSYESRAAFNWVGHSQRVIISLNSLQANLGQAESGLRGYLMTDDASYLANFDDNIARAAALREAVIELVQDNPQQLRRAEALRTLASDKALVMTRAVQRGRKVGAIQATNPVARERGRSLMEQINAITVAMRDDERRLLLHRTEAANQSYEVVRVLLFVGCPLLALLITLLAWQIRTGMTRPLENLLEAVNRFGAGDRDARARVAGGVEFRELAHAHNVMAEQLATAIEQSNMAEAQLARANAELVQRSRALETRQKSIELLSGMARRLQAIRDEGELTTVLDCFLPQVLPDVAGALYVLNHSHNLLVRISRWGEPYANPETFLPDQCWALRRGQSHEVVRPGADIVCVHAGGSVPVERLCEPVIAGGEVLGLIYVEGLSSPEDRFRLELLMENVALALVNENLRARLREQSIRDPLTRLFNRRYLEEAMQIEAARAQRTGAPLAVVMADVDHFKRFNDTHGHEAGDALLREVAGQIQSHFRHGDIVCRYGGEEFTVIAPGASLELICRRVDELRRAVREMTIEFRGQRLGPVTMSFGVDVWNAADERSTDTLIGEADRALFRAKRLGRDRIEVVPPRVDEAAE</sequence>
<dbReference type="GO" id="GO:0007165">
    <property type="term" value="P:signal transduction"/>
    <property type="evidence" value="ECO:0007669"/>
    <property type="project" value="InterPro"/>
</dbReference>
<dbReference type="PANTHER" id="PTHR45138:SF9">
    <property type="entry name" value="DIGUANYLATE CYCLASE DGCM-RELATED"/>
    <property type="match status" value="1"/>
</dbReference>
<dbReference type="SUPFAM" id="SSF158472">
    <property type="entry name" value="HAMP domain-like"/>
    <property type="match status" value="1"/>
</dbReference>
<dbReference type="Gene3D" id="6.10.340.10">
    <property type="match status" value="1"/>
</dbReference>
<dbReference type="CDD" id="cd06225">
    <property type="entry name" value="HAMP"/>
    <property type="match status" value="1"/>
</dbReference>
<dbReference type="EC" id="2.7.7.65" evidence="1"/>
<dbReference type="InterPro" id="IPR050469">
    <property type="entry name" value="Diguanylate_Cyclase"/>
</dbReference>
<dbReference type="GO" id="GO:0052621">
    <property type="term" value="F:diguanylate cyclase activity"/>
    <property type="evidence" value="ECO:0007669"/>
    <property type="project" value="UniProtKB-EC"/>
</dbReference>
<dbReference type="Pfam" id="PF00990">
    <property type="entry name" value="GGDEF"/>
    <property type="match status" value="1"/>
</dbReference>
<dbReference type="NCBIfam" id="TIGR00254">
    <property type="entry name" value="GGDEF"/>
    <property type="match status" value="1"/>
</dbReference>
<dbReference type="GO" id="GO:1902201">
    <property type="term" value="P:negative regulation of bacterial-type flagellum-dependent cell motility"/>
    <property type="evidence" value="ECO:0007669"/>
    <property type="project" value="TreeGrafter"/>
</dbReference>
<keyword evidence="3" id="KW-0472">Membrane</keyword>
<dbReference type="Pfam" id="PF00672">
    <property type="entry name" value="HAMP"/>
    <property type="match status" value="1"/>
</dbReference>
<dbReference type="AlphaFoldDB" id="A0A4Q2J1G3"/>
<accession>A0A4Q2J1G3</accession>
<dbReference type="Gene3D" id="3.30.450.40">
    <property type="match status" value="1"/>
</dbReference>
<evidence type="ECO:0000313" key="4">
    <source>
        <dbReference type="EMBL" id="RXZ35404.1"/>
    </source>
</evidence>
<dbReference type="CDD" id="cd19410">
    <property type="entry name" value="HK9-like_sensor"/>
    <property type="match status" value="1"/>
</dbReference>
<evidence type="ECO:0000313" key="5">
    <source>
        <dbReference type="Proteomes" id="UP000292347"/>
    </source>
</evidence>
<dbReference type="InterPro" id="IPR000160">
    <property type="entry name" value="GGDEF_dom"/>
</dbReference>
<gene>
    <name evidence="4" type="ORF">EO081_07240</name>
</gene>
<dbReference type="SUPFAM" id="SSF55781">
    <property type="entry name" value="GAF domain-like"/>
    <property type="match status" value="1"/>
</dbReference>
<protein>
    <recommendedName>
        <fullName evidence="1">diguanylate cyclase</fullName>
        <ecNumber evidence="1">2.7.7.65</ecNumber>
    </recommendedName>
</protein>
<comment type="caution">
    <text evidence="4">The sequence shown here is derived from an EMBL/GenBank/DDBJ whole genome shotgun (WGS) entry which is preliminary data.</text>
</comment>
<dbReference type="OrthoDB" id="9812260at2"/>
<dbReference type="PROSITE" id="PS50885">
    <property type="entry name" value="HAMP"/>
    <property type="match status" value="1"/>
</dbReference>
<dbReference type="Gene3D" id="3.30.70.270">
    <property type="match status" value="1"/>
</dbReference>
<name>A0A4Q2J1G3_9SPHN</name>
<comment type="catalytic activity">
    <reaction evidence="2">
        <text>2 GTP = 3',3'-c-di-GMP + 2 diphosphate</text>
        <dbReference type="Rhea" id="RHEA:24898"/>
        <dbReference type="ChEBI" id="CHEBI:33019"/>
        <dbReference type="ChEBI" id="CHEBI:37565"/>
        <dbReference type="ChEBI" id="CHEBI:58805"/>
        <dbReference type="EC" id="2.7.7.65"/>
    </reaction>
</comment>
<dbReference type="SMART" id="SM00267">
    <property type="entry name" value="GGDEF"/>
    <property type="match status" value="1"/>
</dbReference>
<dbReference type="GO" id="GO:0043709">
    <property type="term" value="P:cell adhesion involved in single-species biofilm formation"/>
    <property type="evidence" value="ECO:0007669"/>
    <property type="project" value="TreeGrafter"/>
</dbReference>
<dbReference type="InterPro" id="IPR003660">
    <property type="entry name" value="HAMP_dom"/>
</dbReference>
<dbReference type="RefSeq" id="WP_129341172.1">
    <property type="nucleotide sequence ID" value="NZ_JACIDD010000001.1"/>
</dbReference>
<feature type="transmembrane region" description="Helical" evidence="3">
    <location>
        <begin position="183"/>
        <end position="204"/>
    </location>
</feature>
<dbReference type="GO" id="GO:0005886">
    <property type="term" value="C:plasma membrane"/>
    <property type="evidence" value="ECO:0007669"/>
    <property type="project" value="TreeGrafter"/>
</dbReference>
<dbReference type="FunFam" id="3.30.70.270:FF:000001">
    <property type="entry name" value="Diguanylate cyclase domain protein"/>
    <property type="match status" value="1"/>
</dbReference>
<dbReference type="Proteomes" id="UP000292347">
    <property type="component" value="Unassembled WGS sequence"/>
</dbReference>
<keyword evidence="3" id="KW-1133">Transmembrane helix</keyword>
<dbReference type="InterPro" id="IPR007891">
    <property type="entry name" value="CHASE3"/>
</dbReference>
<dbReference type="EMBL" id="SDPT01000001">
    <property type="protein sequence ID" value="RXZ35404.1"/>
    <property type="molecule type" value="Genomic_DNA"/>
</dbReference>
<keyword evidence="3" id="KW-0812">Transmembrane</keyword>
<dbReference type="SMART" id="SM00304">
    <property type="entry name" value="HAMP"/>
    <property type="match status" value="1"/>
</dbReference>
<dbReference type="PANTHER" id="PTHR45138">
    <property type="entry name" value="REGULATORY COMPONENTS OF SENSORY TRANSDUCTION SYSTEM"/>
    <property type="match status" value="1"/>
</dbReference>
<dbReference type="InterPro" id="IPR029787">
    <property type="entry name" value="Nucleotide_cyclase"/>
</dbReference>
<dbReference type="Pfam" id="PF05227">
    <property type="entry name" value="CHASE3"/>
    <property type="match status" value="1"/>
</dbReference>
<evidence type="ECO:0000256" key="2">
    <source>
        <dbReference type="ARBA" id="ARBA00034247"/>
    </source>
</evidence>
<keyword evidence="5" id="KW-1185">Reference proteome</keyword>
<evidence type="ECO:0000256" key="1">
    <source>
        <dbReference type="ARBA" id="ARBA00012528"/>
    </source>
</evidence>
<organism evidence="4 5">
    <name type="scientific">Sphingomonas desiccabilis</name>
    <dbReference type="NCBI Taxonomy" id="429134"/>
    <lineage>
        <taxon>Bacteria</taxon>
        <taxon>Pseudomonadati</taxon>
        <taxon>Pseudomonadota</taxon>
        <taxon>Alphaproteobacteria</taxon>
        <taxon>Sphingomonadales</taxon>
        <taxon>Sphingomonadaceae</taxon>
        <taxon>Sphingomonas</taxon>
    </lineage>
</organism>
<dbReference type="CDD" id="cd01949">
    <property type="entry name" value="GGDEF"/>
    <property type="match status" value="1"/>
</dbReference>